<dbReference type="EMBL" id="CM042052">
    <property type="protein sequence ID" value="KAI3719459.1"/>
    <property type="molecule type" value="Genomic_DNA"/>
</dbReference>
<protein>
    <submittedName>
        <fullName evidence="1">Uncharacterized protein</fullName>
    </submittedName>
</protein>
<name>A0ACB9BAA9_ARCLA</name>
<accession>A0ACB9BAA9</accession>
<keyword evidence="2" id="KW-1185">Reference proteome</keyword>
<dbReference type="Proteomes" id="UP001055879">
    <property type="component" value="Linkage Group LG06"/>
</dbReference>
<proteinExistence type="predicted"/>
<gene>
    <name evidence="1" type="ORF">L6452_20358</name>
</gene>
<comment type="caution">
    <text evidence="1">The sequence shown here is derived from an EMBL/GenBank/DDBJ whole genome shotgun (WGS) entry which is preliminary data.</text>
</comment>
<reference evidence="1 2" key="2">
    <citation type="journal article" date="2022" name="Mol. Ecol. Resour.">
        <title>The genomes of chicory, endive, great burdock and yacon provide insights into Asteraceae paleo-polyploidization history and plant inulin production.</title>
        <authorList>
            <person name="Fan W."/>
            <person name="Wang S."/>
            <person name="Wang H."/>
            <person name="Wang A."/>
            <person name="Jiang F."/>
            <person name="Liu H."/>
            <person name="Zhao H."/>
            <person name="Xu D."/>
            <person name="Zhang Y."/>
        </authorList>
    </citation>
    <scope>NUCLEOTIDE SEQUENCE [LARGE SCALE GENOMIC DNA]</scope>
    <source>
        <strain evidence="2">cv. Niubang</strain>
    </source>
</reference>
<evidence type="ECO:0000313" key="1">
    <source>
        <dbReference type="EMBL" id="KAI3719459.1"/>
    </source>
</evidence>
<sequence length="93" mass="10938">MQKMITLLFELLLVVIKNIFRSGNHIHRYNKYLKWLRNQNLNLSGHNCCVRFYTTFSVHGARFHLLSHSSLLNSNSPSDEHPHLLPSWIIVIL</sequence>
<reference evidence="2" key="1">
    <citation type="journal article" date="2022" name="Mol. Ecol. Resour.">
        <title>The genomes of chicory, endive, great burdock and yacon provide insights into Asteraceae palaeo-polyploidization history and plant inulin production.</title>
        <authorList>
            <person name="Fan W."/>
            <person name="Wang S."/>
            <person name="Wang H."/>
            <person name="Wang A."/>
            <person name="Jiang F."/>
            <person name="Liu H."/>
            <person name="Zhao H."/>
            <person name="Xu D."/>
            <person name="Zhang Y."/>
        </authorList>
    </citation>
    <scope>NUCLEOTIDE SEQUENCE [LARGE SCALE GENOMIC DNA]</scope>
    <source>
        <strain evidence="2">cv. Niubang</strain>
    </source>
</reference>
<organism evidence="1 2">
    <name type="scientific">Arctium lappa</name>
    <name type="common">Greater burdock</name>
    <name type="synonym">Lappa major</name>
    <dbReference type="NCBI Taxonomy" id="4217"/>
    <lineage>
        <taxon>Eukaryota</taxon>
        <taxon>Viridiplantae</taxon>
        <taxon>Streptophyta</taxon>
        <taxon>Embryophyta</taxon>
        <taxon>Tracheophyta</taxon>
        <taxon>Spermatophyta</taxon>
        <taxon>Magnoliopsida</taxon>
        <taxon>eudicotyledons</taxon>
        <taxon>Gunneridae</taxon>
        <taxon>Pentapetalae</taxon>
        <taxon>asterids</taxon>
        <taxon>campanulids</taxon>
        <taxon>Asterales</taxon>
        <taxon>Asteraceae</taxon>
        <taxon>Carduoideae</taxon>
        <taxon>Cardueae</taxon>
        <taxon>Arctiinae</taxon>
        <taxon>Arctium</taxon>
    </lineage>
</organism>
<evidence type="ECO:0000313" key="2">
    <source>
        <dbReference type="Proteomes" id="UP001055879"/>
    </source>
</evidence>